<reference evidence="1 2" key="1">
    <citation type="submission" date="2020-09" db="EMBL/GenBank/DDBJ databases">
        <title>De no assembly of potato wild relative species, Solanum commersonii.</title>
        <authorList>
            <person name="Cho K."/>
        </authorList>
    </citation>
    <scope>NUCLEOTIDE SEQUENCE [LARGE SCALE GENOMIC DNA]</scope>
    <source>
        <strain evidence="1">LZ3.2</strain>
        <tissue evidence="1">Leaf</tissue>
    </source>
</reference>
<dbReference type="Proteomes" id="UP000824120">
    <property type="component" value="Chromosome 10"/>
</dbReference>
<sequence>MPRGKFRLKNVVDYILKNRWQAQEGKTNIDGDVDIDVSSIPPIIVTSDVLSNDDTPSDSLFPARTYIDILLDVRLENTTPNKGDVPNEGKVSDINIDVSSIPLIFVTNDNLCNDDTPSNLLLPSGTYIDVLLDIRVENTTPNKGDVPNEGKVSDVTLSKLKIQRKITHMHQVNLDREKWLPENWRFGIKVRTTRATT</sequence>
<organism evidence="1 2">
    <name type="scientific">Solanum commersonii</name>
    <name type="common">Commerson's wild potato</name>
    <name type="synonym">Commerson's nightshade</name>
    <dbReference type="NCBI Taxonomy" id="4109"/>
    <lineage>
        <taxon>Eukaryota</taxon>
        <taxon>Viridiplantae</taxon>
        <taxon>Streptophyta</taxon>
        <taxon>Embryophyta</taxon>
        <taxon>Tracheophyta</taxon>
        <taxon>Spermatophyta</taxon>
        <taxon>Magnoliopsida</taxon>
        <taxon>eudicotyledons</taxon>
        <taxon>Gunneridae</taxon>
        <taxon>Pentapetalae</taxon>
        <taxon>asterids</taxon>
        <taxon>lamiids</taxon>
        <taxon>Solanales</taxon>
        <taxon>Solanaceae</taxon>
        <taxon>Solanoideae</taxon>
        <taxon>Solaneae</taxon>
        <taxon>Solanum</taxon>
    </lineage>
</organism>
<proteinExistence type="predicted"/>
<keyword evidence="2" id="KW-1185">Reference proteome</keyword>
<dbReference type="OrthoDB" id="10072024at2759"/>
<evidence type="ECO:0000313" key="1">
    <source>
        <dbReference type="EMBL" id="KAG5581499.1"/>
    </source>
</evidence>
<name>A0A9J5X0A8_SOLCO</name>
<dbReference type="EMBL" id="JACXVP010000010">
    <property type="protein sequence ID" value="KAG5581499.1"/>
    <property type="molecule type" value="Genomic_DNA"/>
</dbReference>
<comment type="caution">
    <text evidence="1">The sequence shown here is derived from an EMBL/GenBank/DDBJ whole genome shotgun (WGS) entry which is preliminary data.</text>
</comment>
<evidence type="ECO:0000313" key="2">
    <source>
        <dbReference type="Proteomes" id="UP000824120"/>
    </source>
</evidence>
<accession>A0A9J5X0A8</accession>
<gene>
    <name evidence="1" type="ORF">H5410_052126</name>
</gene>
<dbReference type="AlphaFoldDB" id="A0A9J5X0A8"/>
<protein>
    <submittedName>
        <fullName evidence="1">Uncharacterized protein</fullName>
    </submittedName>
</protein>